<dbReference type="PANTHER" id="PTHR42791">
    <property type="entry name" value="GNAT FAMILY ACETYLTRANSFERASE"/>
    <property type="match status" value="1"/>
</dbReference>
<keyword evidence="2" id="KW-0808">Transferase</keyword>
<evidence type="ECO:0000313" key="2">
    <source>
        <dbReference type="EMBL" id="NAW12581.1"/>
    </source>
</evidence>
<organism evidence="2 3">
    <name type="scientific">Halomonas icarae</name>
    <dbReference type="NCBI Taxonomy" id="2691040"/>
    <lineage>
        <taxon>Bacteria</taxon>
        <taxon>Pseudomonadati</taxon>
        <taxon>Pseudomonadota</taxon>
        <taxon>Gammaproteobacteria</taxon>
        <taxon>Oceanospirillales</taxon>
        <taxon>Halomonadaceae</taxon>
        <taxon>Halomonas</taxon>
    </lineage>
</organism>
<dbReference type="PANTHER" id="PTHR42791:SF1">
    <property type="entry name" value="N-ACETYLTRANSFERASE DOMAIN-CONTAINING PROTEIN"/>
    <property type="match status" value="1"/>
</dbReference>
<dbReference type="SUPFAM" id="SSF55729">
    <property type="entry name" value="Acyl-CoA N-acyltransferases (Nat)"/>
    <property type="match status" value="1"/>
</dbReference>
<sequence length="211" mass="23369">MERLEIRALTTAEARPAAGLLGRGMRDNPTHIRAFGAEPVRRERTLRRIFTPLLQRQLGGGRVLGAFAGQRLVGVAALAAPGGCQPTLADKGRALPALLANGPASALRMRTWVRVWARRDADMPTHWHLGPLAVEPAWQGQGVGSRLLSRLCDHLDRQHGLGYLETDLPENVRLYRRFGFETLASEPVIGVTHWFMQRAALAKPYREKHAP</sequence>
<dbReference type="InterPro" id="IPR000182">
    <property type="entry name" value="GNAT_dom"/>
</dbReference>
<evidence type="ECO:0000259" key="1">
    <source>
        <dbReference type="PROSITE" id="PS51186"/>
    </source>
</evidence>
<dbReference type="EMBL" id="WUTS01000001">
    <property type="protein sequence ID" value="NAW12581.1"/>
    <property type="molecule type" value="Genomic_DNA"/>
</dbReference>
<dbReference type="Proteomes" id="UP000448235">
    <property type="component" value="Unassembled WGS sequence"/>
</dbReference>
<dbReference type="Pfam" id="PF13508">
    <property type="entry name" value="Acetyltransf_7"/>
    <property type="match status" value="1"/>
</dbReference>
<protein>
    <submittedName>
        <fullName evidence="2">GNAT family N-acetyltransferase</fullName>
    </submittedName>
</protein>
<dbReference type="InterPro" id="IPR052523">
    <property type="entry name" value="Trichothecene_AcTrans"/>
</dbReference>
<dbReference type="Gene3D" id="3.40.630.30">
    <property type="match status" value="1"/>
</dbReference>
<dbReference type="CDD" id="cd04301">
    <property type="entry name" value="NAT_SF"/>
    <property type="match status" value="1"/>
</dbReference>
<evidence type="ECO:0000313" key="3">
    <source>
        <dbReference type="Proteomes" id="UP000448235"/>
    </source>
</evidence>
<keyword evidence="3" id="KW-1185">Reference proteome</keyword>
<dbReference type="RefSeq" id="WP_161423030.1">
    <property type="nucleotide sequence ID" value="NZ_JARWMY010000005.1"/>
</dbReference>
<dbReference type="PROSITE" id="PS51186">
    <property type="entry name" value="GNAT"/>
    <property type="match status" value="1"/>
</dbReference>
<reference evidence="2 3" key="1">
    <citation type="submission" date="2019-12" db="EMBL/GenBank/DDBJ databases">
        <title>Draft genome sequencing of Halomonas icarensis D1-1.</title>
        <authorList>
            <person name="Pandiyan K."/>
            <person name="Kushwaha P."/>
            <person name="Gowdham M."/>
            <person name="Chakdar H."/>
            <person name="Singh A."/>
            <person name="Kumar M."/>
            <person name="Saxena A.K."/>
        </authorList>
    </citation>
    <scope>NUCLEOTIDE SEQUENCE [LARGE SCALE GENOMIC DNA]</scope>
    <source>
        <strain evidence="2 3">D1-1</strain>
    </source>
</reference>
<accession>A0A7X4VYI9</accession>
<proteinExistence type="predicted"/>
<feature type="domain" description="N-acetyltransferase" evidence="1">
    <location>
        <begin position="4"/>
        <end position="201"/>
    </location>
</feature>
<dbReference type="AlphaFoldDB" id="A0A7X4VYI9"/>
<dbReference type="GO" id="GO:0016747">
    <property type="term" value="F:acyltransferase activity, transferring groups other than amino-acyl groups"/>
    <property type="evidence" value="ECO:0007669"/>
    <property type="project" value="InterPro"/>
</dbReference>
<name>A0A7X4VYI9_9GAMM</name>
<dbReference type="InterPro" id="IPR016181">
    <property type="entry name" value="Acyl_CoA_acyltransferase"/>
</dbReference>
<comment type="caution">
    <text evidence="2">The sequence shown here is derived from an EMBL/GenBank/DDBJ whole genome shotgun (WGS) entry which is preliminary data.</text>
</comment>
<gene>
    <name evidence="2" type="ORF">GRB80_06955</name>
</gene>